<gene>
    <name evidence="3" type="primary">LOC108711781</name>
</gene>
<accession>A0A8J0UTU0</accession>
<name>A0A8J0UTU0_XENLA</name>
<evidence type="ECO:0000256" key="1">
    <source>
        <dbReference type="SAM" id="Coils"/>
    </source>
</evidence>
<sequence>MALLRQELHQQREHDFQKVRQSWEAESLKAVGLAYEEGLREAETARKREVQALREEEEVRSGERLKYTLSMAAAEEQRRAEQEKEVLGQKHAEELRILEEKVTALQEQLNKVAQEKVDFECKFKELQLNYRRFIDLTDSSLHSDYLLRLIHLGKPPGYVHSAAQTDDVINTSC</sequence>
<organism evidence="2 3">
    <name type="scientific">Xenopus laevis</name>
    <name type="common">African clawed frog</name>
    <dbReference type="NCBI Taxonomy" id="8355"/>
    <lineage>
        <taxon>Eukaryota</taxon>
        <taxon>Metazoa</taxon>
        <taxon>Chordata</taxon>
        <taxon>Craniata</taxon>
        <taxon>Vertebrata</taxon>
        <taxon>Euteleostomi</taxon>
        <taxon>Amphibia</taxon>
        <taxon>Batrachia</taxon>
        <taxon>Anura</taxon>
        <taxon>Pipoidea</taxon>
        <taxon>Pipidae</taxon>
        <taxon>Xenopodinae</taxon>
        <taxon>Xenopus</taxon>
        <taxon>Xenopus</taxon>
    </lineage>
</organism>
<protein>
    <submittedName>
        <fullName evidence="3">Vicilin-like seed storage protein At2g18540</fullName>
    </submittedName>
</protein>
<dbReference type="GeneID" id="108711781"/>
<dbReference type="RefSeq" id="XP_018109317.2">
    <property type="nucleotide sequence ID" value="XM_018253828.2"/>
</dbReference>
<dbReference type="Proteomes" id="UP000186698">
    <property type="component" value="Chromosome 3L"/>
</dbReference>
<evidence type="ECO:0000313" key="2">
    <source>
        <dbReference type="Proteomes" id="UP000186698"/>
    </source>
</evidence>
<dbReference type="OrthoDB" id="5982311at2759"/>
<feature type="coiled-coil region" evidence="1">
    <location>
        <begin position="88"/>
        <end position="129"/>
    </location>
</feature>
<dbReference type="AlphaFoldDB" id="A0A8J0UTU0"/>
<evidence type="ECO:0000313" key="3">
    <source>
        <dbReference type="RefSeq" id="XP_018109317.2"/>
    </source>
</evidence>
<keyword evidence="1" id="KW-0175">Coiled coil</keyword>
<dbReference type="KEGG" id="xla:108711781"/>
<proteinExistence type="predicted"/>
<reference evidence="3" key="1">
    <citation type="submission" date="2025-08" db="UniProtKB">
        <authorList>
            <consortium name="RefSeq"/>
        </authorList>
    </citation>
    <scope>IDENTIFICATION</scope>
    <source>
        <strain evidence="3">J_2021</strain>
        <tissue evidence="3">Erythrocytes</tissue>
    </source>
</reference>
<keyword evidence="2" id="KW-1185">Reference proteome</keyword>